<evidence type="ECO:0000313" key="2">
    <source>
        <dbReference type="EMBL" id="ABQ93936.1"/>
    </source>
</evidence>
<reference evidence="2" key="1">
    <citation type="submission" date="2007-05" db="EMBL/GenBank/DDBJ databases">
        <title>Complete sequence of chromosome of Psychrobacter sp. PRwf-1.</title>
        <authorList>
            <consortium name="US DOE Joint Genome Institute"/>
            <person name="Copeland A."/>
            <person name="Lucas S."/>
            <person name="Lapidus A."/>
            <person name="Barry K."/>
            <person name="Detter J.C."/>
            <person name="Glavina del Rio T."/>
            <person name="Hammon N."/>
            <person name="Israni S."/>
            <person name="Dalin E."/>
            <person name="Tice H."/>
            <person name="Pitluck S."/>
            <person name="Chain P."/>
            <person name="Malfatti S."/>
            <person name="Shin M."/>
            <person name="Vergez L."/>
            <person name="Schmutz J."/>
            <person name="Larimer F."/>
            <person name="Land M."/>
            <person name="Hauser L."/>
            <person name="Kyrpides N."/>
            <person name="Kim E."/>
            <person name="Tiedje J."/>
            <person name="Richardson P."/>
        </authorList>
    </citation>
    <scope>NUCLEOTIDE SEQUENCE [LARGE SCALE GENOMIC DNA]</scope>
    <source>
        <strain evidence="2">PRwf-1</strain>
    </source>
</reference>
<dbReference type="CAZy" id="GT25">
    <property type="family name" value="Glycosyltransferase Family 25"/>
</dbReference>
<organism evidence="2">
    <name type="scientific">Psychrobacter sp. (strain PRwf-1)</name>
    <dbReference type="NCBI Taxonomy" id="349106"/>
    <lineage>
        <taxon>Bacteria</taxon>
        <taxon>Pseudomonadati</taxon>
        <taxon>Pseudomonadota</taxon>
        <taxon>Gammaproteobacteria</taxon>
        <taxon>Moraxellales</taxon>
        <taxon>Moraxellaceae</taxon>
        <taxon>Psychrobacter</taxon>
    </lineage>
</organism>
<dbReference type="GO" id="GO:0016740">
    <property type="term" value="F:transferase activity"/>
    <property type="evidence" value="ECO:0007669"/>
    <property type="project" value="UniProtKB-KW"/>
</dbReference>
<evidence type="ECO:0000259" key="1">
    <source>
        <dbReference type="Pfam" id="PF01755"/>
    </source>
</evidence>
<dbReference type="eggNOG" id="COG3306">
    <property type="taxonomic scope" value="Bacteria"/>
</dbReference>
<sequence length="255" mass="28973">MKKIVISLSSATDRRQHIESEFAKHQVDYEFFDALTPDVATPYAKKLGLDVSSANLTPGEVACMMSHVALWEKIINEDLEYATIFEDDIYLGEDSSALLNRTDWIKPDWHIIKIEAFAKKTYLANKTHEVLANKRHVTQLKGKNLGTAGYILSKQGAKIYLDYLKRHALLPLDRVMFDDFVHQGAEPVQQLVPALCIQEMLLHKNNPALPSALLKERQDRMKAEKKKGLAKVNKEASRLITQAKKTLFAKEVPFK</sequence>
<dbReference type="Pfam" id="PF01755">
    <property type="entry name" value="Glyco_transf_25"/>
    <property type="match status" value="1"/>
</dbReference>
<accession>A5WE45</accession>
<dbReference type="AlphaFoldDB" id="A5WE45"/>
<dbReference type="KEGG" id="prw:PsycPRwf_0986"/>
<name>A5WE45_PSYWF</name>
<proteinExistence type="predicted"/>
<dbReference type="CDD" id="cd06532">
    <property type="entry name" value="Glyco_transf_25"/>
    <property type="match status" value="1"/>
</dbReference>
<protein>
    <submittedName>
        <fullName evidence="2">Glycosyl transferase, family 25</fullName>
    </submittedName>
</protein>
<dbReference type="EMBL" id="CP000713">
    <property type="protein sequence ID" value="ABQ93936.1"/>
    <property type="molecule type" value="Genomic_DNA"/>
</dbReference>
<dbReference type="InterPro" id="IPR002654">
    <property type="entry name" value="Glyco_trans_25"/>
</dbReference>
<dbReference type="STRING" id="349106.PsycPRwf_0986"/>
<keyword evidence="2" id="KW-0808">Transferase</keyword>
<feature type="domain" description="Glycosyl transferase family 25" evidence="1">
    <location>
        <begin position="2"/>
        <end position="176"/>
    </location>
</feature>
<dbReference type="HOGENOM" id="CLU_071269_2_0_6"/>
<gene>
    <name evidence="2" type="ordered locus">PsycPRwf_0986</name>
</gene>